<keyword evidence="1" id="KW-1133">Transmembrane helix</keyword>
<comment type="caution">
    <text evidence="3">The sequence shown here is derived from an EMBL/GenBank/DDBJ whole genome shotgun (WGS) entry which is preliminary data.</text>
</comment>
<name>A0A7Y3W5E5_9PROT</name>
<protein>
    <submittedName>
        <fullName evidence="3">Dna2/Cas4 domain-containing protein</fullName>
    </submittedName>
</protein>
<organism evidence="3 4">
    <name type="scientific">Parvularcula mediterranea</name>
    <dbReference type="NCBI Taxonomy" id="2732508"/>
    <lineage>
        <taxon>Bacteria</taxon>
        <taxon>Pseudomonadati</taxon>
        <taxon>Pseudomonadota</taxon>
        <taxon>Alphaproteobacteria</taxon>
        <taxon>Parvularculales</taxon>
        <taxon>Parvularculaceae</taxon>
        <taxon>Parvularcula</taxon>
    </lineage>
</organism>
<feature type="domain" description="PD-(D/E)XK endonuclease-like" evidence="2">
    <location>
        <begin position="8"/>
        <end position="230"/>
    </location>
</feature>
<dbReference type="InterPro" id="IPR038726">
    <property type="entry name" value="PDDEXK_AddAB-type"/>
</dbReference>
<dbReference type="RefSeq" id="WP_173199408.1">
    <property type="nucleotide sequence ID" value="NZ_JABFCX010000003.1"/>
</dbReference>
<dbReference type="AlphaFoldDB" id="A0A7Y3W5E5"/>
<feature type="transmembrane region" description="Helical" evidence="1">
    <location>
        <begin position="66"/>
        <end position="84"/>
    </location>
</feature>
<dbReference type="Gene3D" id="3.90.320.10">
    <property type="match status" value="1"/>
</dbReference>
<evidence type="ECO:0000259" key="2">
    <source>
        <dbReference type="Pfam" id="PF12705"/>
    </source>
</evidence>
<accession>A0A7Y3W5E5</accession>
<evidence type="ECO:0000256" key="1">
    <source>
        <dbReference type="SAM" id="Phobius"/>
    </source>
</evidence>
<evidence type="ECO:0000313" key="3">
    <source>
        <dbReference type="EMBL" id="NNU16700.1"/>
    </source>
</evidence>
<gene>
    <name evidence="3" type="ORF">HK107_10240</name>
</gene>
<dbReference type="EMBL" id="JABFCX010000003">
    <property type="protein sequence ID" value="NNU16700.1"/>
    <property type="molecule type" value="Genomic_DNA"/>
</dbReference>
<dbReference type="Proteomes" id="UP000536835">
    <property type="component" value="Unassembled WGS sequence"/>
</dbReference>
<keyword evidence="4" id="KW-1185">Reference proteome</keyword>
<proteinExistence type="predicted"/>
<keyword evidence="1" id="KW-0472">Membrane</keyword>
<keyword evidence="1" id="KW-0812">Transmembrane</keyword>
<evidence type="ECO:0000313" key="4">
    <source>
        <dbReference type="Proteomes" id="UP000536835"/>
    </source>
</evidence>
<reference evidence="3 4" key="1">
    <citation type="submission" date="2020-05" db="EMBL/GenBank/DDBJ databases">
        <title>Parvularcula mediterraneae sp. nov., isolated from polypropylene straw from shallow seawater of the seashore of Laganas in Zakynthos island, Greece.</title>
        <authorList>
            <person name="Szabo I."/>
            <person name="Al-Omari J."/>
            <person name="Rado J."/>
            <person name="Szerdahelyi G.S."/>
        </authorList>
    </citation>
    <scope>NUCLEOTIDE SEQUENCE [LARGE SCALE GENOMIC DNA]</scope>
    <source>
        <strain evidence="3 4">ZS-1/3</strain>
    </source>
</reference>
<dbReference type="InterPro" id="IPR011604">
    <property type="entry name" value="PDDEXK-like_dom_sf"/>
</dbReference>
<sequence length="235" mass="26243">MRGDRTPFSPTELAQLSRCEQQLLYDRRYGAKRSAHWRQRSVEGNQVHARMHREVQAPQGKGRPMLTALLIGAVIALLLFLAFARAGGPSTDELLPEELQGAKLWQTEKSLSRQKPVHIRGRPDEVWVKDGKRYIVETKSRAGRVFEGDRMQLAAYGYLLRATDGPPLAPHGYIRFTGGEQSFAKVKLKGDDAVIEAHRRLQALTKKKAEPGFASAKAMCQGCGHEERCPGSRIS</sequence>
<dbReference type="Pfam" id="PF12705">
    <property type="entry name" value="PDDEXK_1"/>
    <property type="match status" value="1"/>
</dbReference>